<evidence type="ECO:0000256" key="1">
    <source>
        <dbReference type="SAM" id="MobiDB-lite"/>
    </source>
</evidence>
<feature type="compositionally biased region" description="Polar residues" evidence="1">
    <location>
        <begin position="10"/>
        <end position="33"/>
    </location>
</feature>
<feature type="compositionally biased region" description="Basic and acidic residues" evidence="1">
    <location>
        <begin position="35"/>
        <end position="57"/>
    </location>
</feature>
<proteinExistence type="predicted"/>
<dbReference type="InterPro" id="IPR035924">
    <property type="entry name" value="FlaG-like_sf"/>
</dbReference>
<dbReference type="EMBL" id="FOQA01000002">
    <property type="protein sequence ID" value="SFH70873.1"/>
    <property type="molecule type" value="Genomic_DNA"/>
</dbReference>
<keyword evidence="3" id="KW-1185">Reference proteome</keyword>
<dbReference type="Proteomes" id="UP000199287">
    <property type="component" value="Unassembled WGS sequence"/>
</dbReference>
<sequence>MKIDGIATDRVQSSQATERVQLRQGSQGSVVETENNEKRRENRITQHERMEKKLEKSDRVEDLQDALDQANKSFEPLNRHFEFSSHDKLNRVMVKVINTKTDEVIREIPPEKLVDMVANMLEVAGILVDERG</sequence>
<dbReference type="Pfam" id="PF03646">
    <property type="entry name" value="FlaG"/>
    <property type="match status" value="1"/>
</dbReference>
<accession>A0A1I3C8Y2</accession>
<dbReference type="PANTHER" id="PTHR37166">
    <property type="entry name" value="PROTEIN FLAG"/>
    <property type="match status" value="1"/>
</dbReference>
<dbReference type="AlphaFoldDB" id="A0A1I3C8Y2"/>
<gene>
    <name evidence="2" type="ORF">SAMN05192551_102280</name>
</gene>
<keyword evidence="2" id="KW-0969">Cilium</keyword>
<evidence type="ECO:0000313" key="3">
    <source>
        <dbReference type="Proteomes" id="UP000199287"/>
    </source>
</evidence>
<feature type="region of interest" description="Disordered" evidence="1">
    <location>
        <begin position="1"/>
        <end position="57"/>
    </location>
</feature>
<organism evidence="2 3">
    <name type="scientific">Tindallia magadiensis</name>
    <dbReference type="NCBI Taxonomy" id="69895"/>
    <lineage>
        <taxon>Bacteria</taxon>
        <taxon>Bacillati</taxon>
        <taxon>Bacillota</taxon>
        <taxon>Clostridia</taxon>
        <taxon>Peptostreptococcales</taxon>
        <taxon>Tindalliaceae</taxon>
        <taxon>Tindallia</taxon>
    </lineage>
</organism>
<dbReference type="SUPFAM" id="SSF160214">
    <property type="entry name" value="FlaG-like"/>
    <property type="match status" value="1"/>
</dbReference>
<dbReference type="RefSeq" id="WP_093370597.1">
    <property type="nucleotide sequence ID" value="NZ_FOQA01000002.1"/>
</dbReference>
<name>A0A1I3C8Y2_9FIRM</name>
<dbReference type="STRING" id="69895.SAMN05192551_102280"/>
<dbReference type="PANTHER" id="PTHR37166:SF1">
    <property type="entry name" value="PROTEIN FLAG"/>
    <property type="match status" value="1"/>
</dbReference>
<dbReference type="OrthoDB" id="9799867at2"/>
<evidence type="ECO:0000313" key="2">
    <source>
        <dbReference type="EMBL" id="SFH70873.1"/>
    </source>
</evidence>
<dbReference type="Gene3D" id="3.30.160.170">
    <property type="entry name" value="FlaG-like"/>
    <property type="match status" value="1"/>
</dbReference>
<dbReference type="InterPro" id="IPR005186">
    <property type="entry name" value="FlaG"/>
</dbReference>
<keyword evidence="2" id="KW-0282">Flagellum</keyword>
<keyword evidence="2" id="KW-0966">Cell projection</keyword>
<protein>
    <submittedName>
        <fullName evidence="2">Flagellar protein FlaG</fullName>
    </submittedName>
</protein>
<reference evidence="3" key="1">
    <citation type="submission" date="2016-10" db="EMBL/GenBank/DDBJ databases">
        <authorList>
            <person name="Varghese N."/>
            <person name="Submissions S."/>
        </authorList>
    </citation>
    <scope>NUCLEOTIDE SEQUENCE [LARGE SCALE GENOMIC DNA]</scope>
    <source>
        <strain evidence="3">Z-7934</strain>
    </source>
</reference>